<keyword evidence="3" id="KW-0862">Zinc</keyword>
<accession>A0A0D1YAV7</accession>
<dbReference type="InterPro" id="IPR013083">
    <property type="entry name" value="Znf_RING/FYVE/PHD"/>
</dbReference>
<keyword evidence="2 4" id="KW-0863">Zinc-finger</keyword>
<dbReference type="GO" id="GO:0008270">
    <property type="term" value="F:zinc ion binding"/>
    <property type="evidence" value="ECO:0007669"/>
    <property type="project" value="UniProtKB-KW"/>
</dbReference>
<feature type="compositionally biased region" description="Acidic residues" evidence="5">
    <location>
        <begin position="325"/>
        <end position="338"/>
    </location>
</feature>
<dbReference type="InterPro" id="IPR018957">
    <property type="entry name" value="Znf_C3HC4_RING-type"/>
</dbReference>
<dbReference type="STRING" id="1016849.A0A0D1YAV7"/>
<dbReference type="PROSITE" id="PS00518">
    <property type="entry name" value="ZF_RING_1"/>
    <property type="match status" value="1"/>
</dbReference>
<dbReference type="Gene3D" id="3.30.40.10">
    <property type="entry name" value="Zinc/RING finger domain, C3HC4 (zinc finger)"/>
    <property type="match status" value="1"/>
</dbReference>
<dbReference type="PANTHER" id="PTHR15898">
    <property type="entry name" value="BIFUNCTIONAL APOPTOSIS REGULATOR"/>
    <property type="match status" value="1"/>
</dbReference>
<evidence type="ECO:0000256" key="1">
    <source>
        <dbReference type="ARBA" id="ARBA00022723"/>
    </source>
</evidence>
<keyword evidence="1" id="KW-0479">Metal-binding</keyword>
<dbReference type="Proteomes" id="UP000053599">
    <property type="component" value="Unassembled WGS sequence"/>
</dbReference>
<dbReference type="GO" id="GO:0043161">
    <property type="term" value="P:proteasome-mediated ubiquitin-dependent protein catabolic process"/>
    <property type="evidence" value="ECO:0007669"/>
    <property type="project" value="TreeGrafter"/>
</dbReference>
<dbReference type="InterPro" id="IPR017907">
    <property type="entry name" value="Znf_RING_CS"/>
</dbReference>
<dbReference type="OrthoDB" id="6105938at2759"/>
<dbReference type="SMART" id="SM00184">
    <property type="entry name" value="RING"/>
    <property type="match status" value="1"/>
</dbReference>
<evidence type="ECO:0000256" key="2">
    <source>
        <dbReference type="ARBA" id="ARBA00022771"/>
    </source>
</evidence>
<dbReference type="Pfam" id="PF00097">
    <property type="entry name" value="zf-C3HC4"/>
    <property type="match status" value="1"/>
</dbReference>
<evidence type="ECO:0000256" key="5">
    <source>
        <dbReference type="SAM" id="MobiDB-lite"/>
    </source>
</evidence>
<name>A0A0D1YAV7_9EURO</name>
<dbReference type="EMBL" id="KN846954">
    <property type="protein sequence ID" value="KIV77944.1"/>
    <property type="molecule type" value="Genomic_DNA"/>
</dbReference>
<sequence>MSTERTATPEGAGAGTDIALLATFQKHIEDMRNLSLCKICIKPFYEPFILGCGHTYCYSCLASWFGGAQNRKKKKNCPDCRAEVTVQPSPNYLLRDLVHMFINRAELLPEDETVQEHQQAKEDEAVMLAADRTGAGLFKGAFVRTHTRLLPIWGQGILDQEDNVLRCPECHWELEDGECLQCGFHEYEPGDSDYDSGEDSGESQSIHTLDDDLDNDADDVDYAFRNSMYDRNTIYDESRSPELDGLESEPDPYGNDYGDDYDDDDDDMESFIDDGRSGAGDEDDDANSEATMTGYPQAIRVAPHHDSIRAARNHDHPPSVATEDYTTDYDDPDDDADADNGNAASNREATPYDDASDVNTNYDDTSQPSEDDRPFRPGRRVNRVISDDEDEEVEDEAQTEGTTPQDPQSGEEYSEVEDNVVSDDDEDQEDEADGEGGNADGSDDEQPSGSDESDIRPPHSAARRLQHLQSQRARRGNAGFQPHTHHSRGSTWHPYSDESRNQSRGRQHVNGYNGPPYGRRIPVGGGNRAY</sequence>
<dbReference type="AlphaFoldDB" id="A0A0D1YAV7"/>
<dbReference type="PROSITE" id="PS50089">
    <property type="entry name" value="ZF_RING_2"/>
    <property type="match status" value="1"/>
</dbReference>
<feature type="region of interest" description="Disordered" evidence="5">
    <location>
        <begin position="190"/>
        <end position="216"/>
    </location>
</feature>
<feature type="compositionally biased region" description="Basic and acidic residues" evidence="5">
    <location>
        <begin position="303"/>
        <end position="317"/>
    </location>
</feature>
<organism evidence="7 8">
    <name type="scientific">Exophiala sideris</name>
    <dbReference type="NCBI Taxonomy" id="1016849"/>
    <lineage>
        <taxon>Eukaryota</taxon>
        <taxon>Fungi</taxon>
        <taxon>Dikarya</taxon>
        <taxon>Ascomycota</taxon>
        <taxon>Pezizomycotina</taxon>
        <taxon>Eurotiomycetes</taxon>
        <taxon>Chaetothyriomycetidae</taxon>
        <taxon>Chaetothyriales</taxon>
        <taxon>Herpotrichiellaceae</taxon>
        <taxon>Exophiala</taxon>
    </lineage>
</organism>
<dbReference type="HOGENOM" id="CLU_029627_0_0_1"/>
<evidence type="ECO:0000313" key="7">
    <source>
        <dbReference type="EMBL" id="KIV77944.1"/>
    </source>
</evidence>
<gene>
    <name evidence="7" type="ORF">PV11_09716</name>
</gene>
<feature type="compositionally biased region" description="Basic and acidic residues" evidence="5">
    <location>
        <begin position="233"/>
        <end position="242"/>
    </location>
</feature>
<reference evidence="7 8" key="1">
    <citation type="submission" date="2015-01" db="EMBL/GenBank/DDBJ databases">
        <title>The Genome Sequence of Exophiala sideris CBS121828.</title>
        <authorList>
            <consortium name="The Broad Institute Genomics Platform"/>
            <person name="Cuomo C."/>
            <person name="de Hoog S."/>
            <person name="Gorbushina A."/>
            <person name="Stielow B."/>
            <person name="Teixiera M."/>
            <person name="Abouelleil A."/>
            <person name="Chapman S.B."/>
            <person name="Priest M."/>
            <person name="Young S.K."/>
            <person name="Wortman J."/>
            <person name="Nusbaum C."/>
            <person name="Birren B."/>
        </authorList>
    </citation>
    <scope>NUCLEOTIDE SEQUENCE [LARGE SCALE GENOMIC DNA]</scope>
    <source>
        <strain evidence="7 8">CBS 121828</strain>
    </source>
</reference>
<evidence type="ECO:0000259" key="6">
    <source>
        <dbReference type="PROSITE" id="PS50089"/>
    </source>
</evidence>
<protein>
    <recommendedName>
        <fullName evidence="6">RING-type domain-containing protein</fullName>
    </recommendedName>
</protein>
<feature type="compositionally biased region" description="Acidic residues" evidence="5">
    <location>
        <begin position="387"/>
        <end position="398"/>
    </location>
</feature>
<feature type="compositionally biased region" description="Acidic residues" evidence="5">
    <location>
        <begin position="412"/>
        <end position="434"/>
    </location>
</feature>
<proteinExistence type="predicted"/>
<feature type="compositionally biased region" description="Acidic residues" evidence="5">
    <location>
        <begin position="257"/>
        <end position="272"/>
    </location>
</feature>
<feature type="compositionally biased region" description="Polar residues" evidence="5">
    <location>
        <begin position="357"/>
        <end position="368"/>
    </location>
</feature>
<feature type="region of interest" description="Disordered" evidence="5">
    <location>
        <begin position="233"/>
        <end position="530"/>
    </location>
</feature>
<dbReference type="InterPro" id="IPR001841">
    <property type="entry name" value="Znf_RING"/>
</dbReference>
<feature type="domain" description="RING-type" evidence="6">
    <location>
        <begin position="37"/>
        <end position="81"/>
    </location>
</feature>
<dbReference type="GO" id="GO:0005634">
    <property type="term" value="C:nucleus"/>
    <property type="evidence" value="ECO:0007669"/>
    <property type="project" value="TreeGrafter"/>
</dbReference>
<feature type="compositionally biased region" description="Polar residues" evidence="5">
    <location>
        <begin position="399"/>
        <end position="408"/>
    </location>
</feature>
<dbReference type="GO" id="GO:0061630">
    <property type="term" value="F:ubiquitin protein ligase activity"/>
    <property type="evidence" value="ECO:0007669"/>
    <property type="project" value="TreeGrafter"/>
</dbReference>
<dbReference type="PANTHER" id="PTHR15898:SF13">
    <property type="entry name" value="BIFUNCTIONAL APOPTOSIS REGULATOR"/>
    <property type="match status" value="1"/>
</dbReference>
<evidence type="ECO:0000313" key="8">
    <source>
        <dbReference type="Proteomes" id="UP000053599"/>
    </source>
</evidence>
<evidence type="ECO:0000256" key="3">
    <source>
        <dbReference type="ARBA" id="ARBA00022833"/>
    </source>
</evidence>
<dbReference type="SUPFAM" id="SSF57850">
    <property type="entry name" value="RING/U-box"/>
    <property type="match status" value="1"/>
</dbReference>
<evidence type="ECO:0000256" key="4">
    <source>
        <dbReference type="PROSITE-ProRule" id="PRU00175"/>
    </source>
</evidence>
<feature type="compositionally biased region" description="Acidic residues" evidence="5">
    <location>
        <begin position="190"/>
        <end position="201"/>
    </location>
</feature>